<evidence type="ECO:0000256" key="1">
    <source>
        <dbReference type="SAM" id="MobiDB-lite"/>
    </source>
</evidence>
<feature type="region of interest" description="Disordered" evidence="1">
    <location>
        <begin position="1"/>
        <end position="24"/>
    </location>
</feature>
<feature type="domain" description="Dinitrogenase iron-molybdenum cofactor biosynthesis" evidence="2">
    <location>
        <begin position="41"/>
        <end position="131"/>
    </location>
</feature>
<evidence type="ECO:0000313" key="4">
    <source>
        <dbReference type="Proteomes" id="UP001596527"/>
    </source>
</evidence>
<dbReference type="SUPFAM" id="SSF53146">
    <property type="entry name" value="Nitrogenase accessory factor-like"/>
    <property type="match status" value="1"/>
</dbReference>
<evidence type="ECO:0000313" key="3">
    <source>
        <dbReference type="EMBL" id="MFC7581895.1"/>
    </source>
</evidence>
<name>A0ABW2SPX0_9ACTO</name>
<comment type="caution">
    <text evidence="3">The sequence shown here is derived from an EMBL/GenBank/DDBJ whole genome shotgun (WGS) entry which is preliminary data.</text>
</comment>
<protein>
    <submittedName>
        <fullName evidence="3">NifB/NifX family molybdenum-iron cluster-binding protein</fullName>
    </submittedName>
</protein>
<dbReference type="Pfam" id="PF02579">
    <property type="entry name" value="Nitro_FeMo-Co"/>
    <property type="match status" value="1"/>
</dbReference>
<reference evidence="4" key="1">
    <citation type="journal article" date="2019" name="Int. J. Syst. Evol. Microbiol.">
        <title>The Global Catalogue of Microorganisms (GCM) 10K type strain sequencing project: providing services to taxonomists for standard genome sequencing and annotation.</title>
        <authorList>
            <consortium name="The Broad Institute Genomics Platform"/>
            <consortium name="The Broad Institute Genome Sequencing Center for Infectious Disease"/>
            <person name="Wu L."/>
            <person name="Ma J."/>
        </authorList>
    </citation>
    <scope>NUCLEOTIDE SEQUENCE [LARGE SCALE GENOMIC DNA]</scope>
    <source>
        <strain evidence="4">CCUG 56698</strain>
    </source>
</reference>
<feature type="compositionally biased region" description="Polar residues" evidence="1">
    <location>
        <begin position="1"/>
        <end position="11"/>
    </location>
</feature>
<dbReference type="RefSeq" id="WP_291497283.1">
    <property type="nucleotide sequence ID" value="NZ_JBHTEF010000001.1"/>
</dbReference>
<dbReference type="InterPro" id="IPR036105">
    <property type="entry name" value="DiNase_FeMo-co_biosyn_sf"/>
</dbReference>
<dbReference type="EMBL" id="JBHTEF010000001">
    <property type="protein sequence ID" value="MFC7581895.1"/>
    <property type="molecule type" value="Genomic_DNA"/>
</dbReference>
<sequence>MSGDNESTGTASDGPGRGGPERSDVATAPITIAVNLAGDQVGAGWGRARRVAVAIIANARIVSWEEHDVRWDLSHDQQGEGRHHADIVAFLRDHGIQAVVTGHMGPPMANTLQKLGVLPLVDAHGDARDAALAGAAFAVDYLSGRADG</sequence>
<organism evidence="3 4">
    <name type="scientific">Schaalia naturae</name>
    <dbReference type="NCBI Taxonomy" id="635203"/>
    <lineage>
        <taxon>Bacteria</taxon>
        <taxon>Bacillati</taxon>
        <taxon>Actinomycetota</taxon>
        <taxon>Actinomycetes</taxon>
        <taxon>Actinomycetales</taxon>
        <taxon>Actinomycetaceae</taxon>
        <taxon>Schaalia</taxon>
    </lineage>
</organism>
<dbReference type="Gene3D" id="3.30.420.130">
    <property type="entry name" value="Dinitrogenase iron-molybdenum cofactor biosynthesis domain"/>
    <property type="match status" value="1"/>
</dbReference>
<evidence type="ECO:0000259" key="2">
    <source>
        <dbReference type="Pfam" id="PF02579"/>
    </source>
</evidence>
<proteinExistence type="predicted"/>
<accession>A0ABW2SPX0</accession>
<dbReference type="Proteomes" id="UP001596527">
    <property type="component" value="Unassembled WGS sequence"/>
</dbReference>
<gene>
    <name evidence="3" type="ORF">ACFQWG_11880</name>
</gene>
<keyword evidence="4" id="KW-1185">Reference proteome</keyword>
<dbReference type="InterPro" id="IPR003731">
    <property type="entry name" value="Di-Nase_FeMo-co_biosynth"/>
</dbReference>